<dbReference type="EMBL" id="JAACXV010014535">
    <property type="protein sequence ID" value="KAF7266484.1"/>
    <property type="molecule type" value="Genomic_DNA"/>
</dbReference>
<comment type="caution">
    <text evidence="1">The sequence shown here is derived from an EMBL/GenBank/DDBJ whole genome shotgun (WGS) entry which is preliminary data.</text>
</comment>
<organism evidence="1 2">
    <name type="scientific">Rhynchophorus ferrugineus</name>
    <name type="common">Red palm weevil</name>
    <name type="synonym">Curculio ferrugineus</name>
    <dbReference type="NCBI Taxonomy" id="354439"/>
    <lineage>
        <taxon>Eukaryota</taxon>
        <taxon>Metazoa</taxon>
        <taxon>Ecdysozoa</taxon>
        <taxon>Arthropoda</taxon>
        <taxon>Hexapoda</taxon>
        <taxon>Insecta</taxon>
        <taxon>Pterygota</taxon>
        <taxon>Neoptera</taxon>
        <taxon>Endopterygota</taxon>
        <taxon>Coleoptera</taxon>
        <taxon>Polyphaga</taxon>
        <taxon>Cucujiformia</taxon>
        <taxon>Curculionidae</taxon>
        <taxon>Dryophthorinae</taxon>
        <taxon>Rhynchophorus</taxon>
    </lineage>
</organism>
<evidence type="ECO:0000313" key="2">
    <source>
        <dbReference type="Proteomes" id="UP000625711"/>
    </source>
</evidence>
<proteinExistence type="predicted"/>
<accession>A0A834HR19</accession>
<evidence type="ECO:0000313" key="1">
    <source>
        <dbReference type="EMBL" id="KAF7266484.1"/>
    </source>
</evidence>
<dbReference type="AlphaFoldDB" id="A0A834HR19"/>
<protein>
    <submittedName>
        <fullName evidence="1">Uncharacterized protein</fullName>
    </submittedName>
</protein>
<dbReference type="OrthoDB" id="125347at2759"/>
<gene>
    <name evidence="1" type="ORF">GWI33_020167</name>
</gene>
<keyword evidence="2" id="KW-1185">Reference proteome</keyword>
<sequence length="86" mass="9941">MIQEEIGFKVPCNHENDQLPLVEIAQTRQRVQKKFNSQETELEDFITFDDDLTIRGELSDAEIITSVLLAVDEEAKEDEEDECKIN</sequence>
<name>A0A834HR19_RHYFE</name>
<reference evidence="1" key="1">
    <citation type="submission" date="2020-08" db="EMBL/GenBank/DDBJ databases">
        <title>Genome sequencing and assembly of the red palm weevil Rhynchophorus ferrugineus.</title>
        <authorList>
            <person name="Dias G.B."/>
            <person name="Bergman C.M."/>
            <person name="Manee M."/>
        </authorList>
    </citation>
    <scope>NUCLEOTIDE SEQUENCE</scope>
    <source>
        <strain evidence="1">AA-2017</strain>
        <tissue evidence="1">Whole larva</tissue>
    </source>
</reference>
<dbReference type="Proteomes" id="UP000625711">
    <property type="component" value="Unassembled WGS sequence"/>
</dbReference>